<feature type="chain" id="PRO_5046044326" evidence="9">
    <location>
        <begin position="21"/>
        <end position="204"/>
    </location>
</feature>
<evidence type="ECO:0000256" key="9">
    <source>
        <dbReference type="SAM" id="SignalP"/>
    </source>
</evidence>
<keyword evidence="5" id="KW-0574">Periplasm</keyword>
<organism evidence="11 12">
    <name type="scientific">Rheinheimera tilapiae</name>
    <dbReference type="NCBI Taxonomy" id="875043"/>
    <lineage>
        <taxon>Bacteria</taxon>
        <taxon>Pseudomonadati</taxon>
        <taxon>Pseudomonadota</taxon>
        <taxon>Gammaproteobacteria</taxon>
        <taxon>Chromatiales</taxon>
        <taxon>Chromatiaceae</taxon>
        <taxon>Rheinheimera</taxon>
    </lineage>
</organism>
<evidence type="ECO:0000256" key="1">
    <source>
        <dbReference type="ARBA" id="ARBA00004418"/>
    </source>
</evidence>
<feature type="domain" description="Cytochrome c" evidence="10">
    <location>
        <begin position="116"/>
        <end position="204"/>
    </location>
</feature>
<keyword evidence="2" id="KW-0813">Transport</keyword>
<dbReference type="InterPro" id="IPR024167">
    <property type="entry name" value="Cytochrome_c4-like"/>
</dbReference>
<comment type="subcellular location">
    <subcellularLocation>
        <location evidence="1">Periplasm</location>
    </subcellularLocation>
</comment>
<reference evidence="11 12" key="1">
    <citation type="submission" date="2024-09" db="EMBL/GenBank/DDBJ databases">
        <authorList>
            <person name="Sun Q."/>
            <person name="Mori K."/>
        </authorList>
    </citation>
    <scope>NUCLEOTIDE SEQUENCE [LARGE SCALE GENOMIC DNA]</scope>
    <source>
        <strain evidence="11 12">KCTC 23315</strain>
    </source>
</reference>
<dbReference type="Pfam" id="PF00034">
    <property type="entry name" value="Cytochrom_C"/>
    <property type="match status" value="2"/>
</dbReference>
<evidence type="ECO:0000256" key="2">
    <source>
        <dbReference type="ARBA" id="ARBA00022448"/>
    </source>
</evidence>
<proteinExistence type="predicted"/>
<evidence type="ECO:0000259" key="10">
    <source>
        <dbReference type="PROSITE" id="PS51007"/>
    </source>
</evidence>
<comment type="caution">
    <text evidence="11">The sequence shown here is derived from an EMBL/GenBank/DDBJ whole genome shotgun (WGS) entry which is preliminary data.</text>
</comment>
<keyword evidence="9" id="KW-0732">Signal</keyword>
<evidence type="ECO:0000256" key="4">
    <source>
        <dbReference type="ARBA" id="ARBA00022723"/>
    </source>
</evidence>
<dbReference type="PROSITE" id="PS51007">
    <property type="entry name" value="CYTC"/>
    <property type="match status" value="1"/>
</dbReference>
<protein>
    <submittedName>
        <fullName evidence="11">C-type cytochrome</fullName>
    </submittedName>
</protein>
<evidence type="ECO:0000256" key="8">
    <source>
        <dbReference type="PROSITE-ProRule" id="PRU00433"/>
    </source>
</evidence>
<keyword evidence="3 8" id="KW-0349">Heme</keyword>
<name>A0ABV6B906_9GAMM</name>
<gene>
    <name evidence="11" type="ORF">ACFFJP_03505</name>
</gene>
<dbReference type="RefSeq" id="WP_377240571.1">
    <property type="nucleotide sequence ID" value="NZ_JBHLXP010000001.1"/>
</dbReference>
<keyword evidence="6" id="KW-0249">Electron transport</keyword>
<sequence length="204" mass="21650">MRLSPFCSSLFLLLSATLQAAPAALPLCQSCHQTDGSGNAALQAPALAGQQQDYLLRQLQHFQSGSRGAHAKDATGAQMRAALPKDLTTGELTTLAGHFAGLPLPAKTAAQPADPQQVDKGRRIYINSCGACHGAKAEGVAALQAPSLHQLDAAYLTRQLEYFRTGVRGSDKTDKPGRQMAMMARTLPGEQEITQVIAYIRSLP</sequence>
<dbReference type="Proteomes" id="UP001589813">
    <property type="component" value="Unassembled WGS sequence"/>
</dbReference>
<keyword evidence="4 8" id="KW-0479">Metal-binding</keyword>
<evidence type="ECO:0000313" key="11">
    <source>
        <dbReference type="EMBL" id="MFC0047356.1"/>
    </source>
</evidence>
<dbReference type="PIRSF" id="PIRSF000005">
    <property type="entry name" value="Cytochrome_c4"/>
    <property type="match status" value="1"/>
</dbReference>
<evidence type="ECO:0000256" key="3">
    <source>
        <dbReference type="ARBA" id="ARBA00022617"/>
    </source>
</evidence>
<dbReference type="Gene3D" id="1.10.760.10">
    <property type="entry name" value="Cytochrome c-like domain"/>
    <property type="match status" value="2"/>
</dbReference>
<keyword evidence="7 8" id="KW-0408">Iron</keyword>
<evidence type="ECO:0000256" key="5">
    <source>
        <dbReference type="ARBA" id="ARBA00022764"/>
    </source>
</evidence>
<dbReference type="InterPro" id="IPR036909">
    <property type="entry name" value="Cyt_c-like_dom_sf"/>
</dbReference>
<keyword evidence="12" id="KW-1185">Reference proteome</keyword>
<dbReference type="PANTHER" id="PTHR33751:SF9">
    <property type="entry name" value="CYTOCHROME C4"/>
    <property type="match status" value="1"/>
</dbReference>
<dbReference type="InterPro" id="IPR009056">
    <property type="entry name" value="Cyt_c-like_dom"/>
</dbReference>
<dbReference type="EMBL" id="JBHLXP010000001">
    <property type="protein sequence ID" value="MFC0047356.1"/>
    <property type="molecule type" value="Genomic_DNA"/>
</dbReference>
<evidence type="ECO:0000313" key="12">
    <source>
        <dbReference type="Proteomes" id="UP001589813"/>
    </source>
</evidence>
<accession>A0ABV6B906</accession>
<dbReference type="PANTHER" id="PTHR33751">
    <property type="entry name" value="CBB3-TYPE CYTOCHROME C OXIDASE SUBUNIT FIXP"/>
    <property type="match status" value="1"/>
</dbReference>
<dbReference type="SUPFAM" id="SSF46626">
    <property type="entry name" value="Cytochrome c"/>
    <property type="match status" value="2"/>
</dbReference>
<feature type="signal peptide" evidence="9">
    <location>
        <begin position="1"/>
        <end position="20"/>
    </location>
</feature>
<evidence type="ECO:0000256" key="7">
    <source>
        <dbReference type="ARBA" id="ARBA00023004"/>
    </source>
</evidence>
<dbReference type="InterPro" id="IPR050597">
    <property type="entry name" value="Cytochrome_c_Oxidase_Subunit"/>
</dbReference>
<evidence type="ECO:0000256" key="6">
    <source>
        <dbReference type="ARBA" id="ARBA00022982"/>
    </source>
</evidence>